<proteinExistence type="predicted"/>
<dbReference type="RefSeq" id="WP_252110907.1">
    <property type="nucleotide sequence ID" value="NZ_JAMSCK010000001.1"/>
</dbReference>
<keyword evidence="1" id="KW-0812">Transmembrane</keyword>
<evidence type="ECO:0000256" key="1">
    <source>
        <dbReference type="SAM" id="Phobius"/>
    </source>
</evidence>
<dbReference type="Proteomes" id="UP001155077">
    <property type="component" value="Unassembled WGS sequence"/>
</dbReference>
<gene>
    <name evidence="2" type="ORF">NE848_03940</name>
</gene>
<evidence type="ECO:0000313" key="3">
    <source>
        <dbReference type="Proteomes" id="UP001155077"/>
    </source>
</evidence>
<keyword evidence="1" id="KW-0472">Membrane</keyword>
<feature type="transmembrane region" description="Helical" evidence="1">
    <location>
        <begin position="72"/>
        <end position="92"/>
    </location>
</feature>
<reference evidence="2" key="1">
    <citation type="submission" date="2022-06" db="EMBL/GenBank/DDBJ databases">
        <title>Gramella sediminis sp. nov., isolated from deep-sea sediment of the Indian Ocean.</title>
        <authorList>
            <person name="Yang L."/>
        </authorList>
    </citation>
    <scope>NUCLEOTIDE SEQUENCE</scope>
    <source>
        <strain evidence="2">HMD3159</strain>
    </source>
</reference>
<protein>
    <recommendedName>
        <fullName evidence="4">DUF1634 domain-containing protein</fullName>
    </recommendedName>
</protein>
<feature type="transmembrane region" description="Helical" evidence="1">
    <location>
        <begin position="50"/>
        <end position="66"/>
    </location>
</feature>
<sequence>MNFYQKSLAEFEEDYYAGGTTGIIVSSCLGSIAAMLILMTGHGLIEMIQLGAVVVVCMWYNASFLAQLKAKFVLNSFILSILVSTILIIVNLI</sequence>
<dbReference type="PROSITE" id="PS51257">
    <property type="entry name" value="PROKAR_LIPOPROTEIN"/>
    <property type="match status" value="1"/>
</dbReference>
<organism evidence="2 3">
    <name type="scientific">Gramella jeungdoensis</name>
    <dbReference type="NCBI Taxonomy" id="708091"/>
    <lineage>
        <taxon>Bacteria</taxon>
        <taxon>Pseudomonadati</taxon>
        <taxon>Bacteroidota</taxon>
        <taxon>Flavobacteriia</taxon>
        <taxon>Flavobacteriales</taxon>
        <taxon>Flavobacteriaceae</taxon>
        <taxon>Christiangramia</taxon>
    </lineage>
</organism>
<keyword evidence="3" id="KW-1185">Reference proteome</keyword>
<keyword evidence="1" id="KW-1133">Transmembrane helix</keyword>
<comment type="caution">
    <text evidence="2">The sequence shown here is derived from an EMBL/GenBank/DDBJ whole genome shotgun (WGS) entry which is preliminary data.</text>
</comment>
<feature type="transmembrane region" description="Helical" evidence="1">
    <location>
        <begin position="15"/>
        <end position="38"/>
    </location>
</feature>
<evidence type="ECO:0008006" key="4">
    <source>
        <dbReference type="Google" id="ProtNLM"/>
    </source>
</evidence>
<dbReference type="EMBL" id="JAMSCK010000001">
    <property type="protein sequence ID" value="MCM8568514.1"/>
    <property type="molecule type" value="Genomic_DNA"/>
</dbReference>
<name>A0ABT0Z138_9FLAO</name>
<evidence type="ECO:0000313" key="2">
    <source>
        <dbReference type="EMBL" id="MCM8568514.1"/>
    </source>
</evidence>
<accession>A0ABT0Z138</accession>